<reference evidence="2" key="1">
    <citation type="submission" date="2016-10" db="EMBL/GenBank/DDBJ databases">
        <authorList>
            <person name="Varghese N."/>
            <person name="Submissions S."/>
        </authorList>
    </citation>
    <scope>NUCLEOTIDE SEQUENCE [LARGE SCALE GENOMIC DNA]</scope>
    <source>
        <strain evidence="2">DSM 3695</strain>
    </source>
</reference>
<evidence type="ECO:0000313" key="2">
    <source>
        <dbReference type="Proteomes" id="UP000199310"/>
    </source>
</evidence>
<dbReference type="STRING" id="29529.SAMN04488122_4942"/>
<proteinExistence type="predicted"/>
<organism evidence="1 2">
    <name type="scientific">Chitinophaga arvensicola</name>
    <dbReference type="NCBI Taxonomy" id="29529"/>
    <lineage>
        <taxon>Bacteria</taxon>
        <taxon>Pseudomonadati</taxon>
        <taxon>Bacteroidota</taxon>
        <taxon>Chitinophagia</taxon>
        <taxon>Chitinophagales</taxon>
        <taxon>Chitinophagaceae</taxon>
        <taxon>Chitinophaga</taxon>
    </lineage>
</organism>
<dbReference type="Proteomes" id="UP000199310">
    <property type="component" value="Unassembled WGS sequence"/>
</dbReference>
<gene>
    <name evidence="1" type="ORF">SAMN04488122_4942</name>
</gene>
<sequence length="35" mass="3602">MIVNNTMNEQAGVCYMSDVPEGLVSAGLFTGGPAK</sequence>
<keyword evidence="2" id="KW-1185">Reference proteome</keyword>
<protein>
    <submittedName>
        <fullName evidence="1">Uncharacterized protein</fullName>
    </submittedName>
</protein>
<evidence type="ECO:0000313" key="1">
    <source>
        <dbReference type="EMBL" id="SEW52571.1"/>
    </source>
</evidence>
<name>A0A1I0S8V5_9BACT</name>
<accession>A0A1I0S8V5</accession>
<dbReference type="AlphaFoldDB" id="A0A1I0S8V5"/>
<dbReference type="EMBL" id="FOJG01000002">
    <property type="protein sequence ID" value="SEW52571.1"/>
    <property type="molecule type" value="Genomic_DNA"/>
</dbReference>